<dbReference type="SMART" id="SM00710">
    <property type="entry name" value="PbH1"/>
    <property type="match status" value="3"/>
</dbReference>
<feature type="region of interest" description="Disordered" evidence="1">
    <location>
        <begin position="1"/>
        <end position="23"/>
    </location>
</feature>
<dbReference type="InterPro" id="IPR006626">
    <property type="entry name" value="PbH1"/>
</dbReference>
<evidence type="ECO:0000256" key="1">
    <source>
        <dbReference type="SAM" id="MobiDB-lite"/>
    </source>
</evidence>
<dbReference type="Gene3D" id="2.160.20.10">
    <property type="entry name" value="Single-stranded right-handed beta-helix, Pectin lyase-like"/>
    <property type="match status" value="1"/>
</dbReference>
<feature type="compositionally biased region" description="Polar residues" evidence="1">
    <location>
        <begin position="1"/>
        <end position="10"/>
    </location>
</feature>
<evidence type="ECO:0000313" key="3">
    <source>
        <dbReference type="EMBL" id="MBM3330649.1"/>
    </source>
</evidence>
<dbReference type="InterPro" id="IPR012334">
    <property type="entry name" value="Pectin_lyas_fold"/>
</dbReference>
<gene>
    <name evidence="3" type="ORF">FJY68_02205</name>
</gene>
<protein>
    <recommendedName>
        <fullName evidence="2">Right handed beta helix domain-containing protein</fullName>
    </recommendedName>
</protein>
<dbReference type="Proteomes" id="UP000779900">
    <property type="component" value="Unassembled WGS sequence"/>
</dbReference>
<feature type="domain" description="Right handed beta helix" evidence="2">
    <location>
        <begin position="53"/>
        <end position="155"/>
    </location>
</feature>
<evidence type="ECO:0000313" key="4">
    <source>
        <dbReference type="Proteomes" id="UP000779900"/>
    </source>
</evidence>
<dbReference type="InterPro" id="IPR039448">
    <property type="entry name" value="Beta_helix"/>
</dbReference>
<dbReference type="InterPro" id="IPR011050">
    <property type="entry name" value="Pectin_lyase_fold/virulence"/>
</dbReference>
<sequence length="209" mass="22175">MRPMTASSSMLHPGTYKEEVEVEKDETTLLGAGPGKTVIDAGGEFAALTLSGEDCTVEGLTLTGGVSHVINVKDGHHDISRCLIYGNDDRGIYLSNMFGTGTARIEYCTIVDNGPSGIYSIDDPSGTEIRFCIIAGNGRGVVSDEDKGGMTIEYNVLDNEGENFDDVPEGEGNVESDPRFINPKGGDYRLEKSSPAIDVDGKGHTAGCF</sequence>
<dbReference type="SUPFAM" id="SSF51126">
    <property type="entry name" value="Pectin lyase-like"/>
    <property type="match status" value="1"/>
</dbReference>
<dbReference type="EMBL" id="VGIR01000007">
    <property type="protein sequence ID" value="MBM3330649.1"/>
    <property type="molecule type" value="Genomic_DNA"/>
</dbReference>
<dbReference type="AlphaFoldDB" id="A0A937XE71"/>
<organism evidence="3 4">
    <name type="scientific">candidate division WOR-3 bacterium</name>
    <dbReference type="NCBI Taxonomy" id="2052148"/>
    <lineage>
        <taxon>Bacteria</taxon>
        <taxon>Bacteria division WOR-3</taxon>
    </lineage>
</organism>
<name>A0A937XE71_UNCW3</name>
<accession>A0A937XE71</accession>
<evidence type="ECO:0000259" key="2">
    <source>
        <dbReference type="Pfam" id="PF13229"/>
    </source>
</evidence>
<comment type="caution">
    <text evidence="3">The sequence shown here is derived from an EMBL/GenBank/DDBJ whole genome shotgun (WGS) entry which is preliminary data.</text>
</comment>
<reference evidence="3" key="1">
    <citation type="submission" date="2019-03" db="EMBL/GenBank/DDBJ databases">
        <title>Lake Tanganyika Metagenome-Assembled Genomes (MAGs).</title>
        <authorList>
            <person name="Tran P."/>
        </authorList>
    </citation>
    <scope>NUCLEOTIDE SEQUENCE</scope>
    <source>
        <strain evidence="3">K_DeepCast_150m_m2_040</strain>
    </source>
</reference>
<feature type="region of interest" description="Disordered" evidence="1">
    <location>
        <begin position="167"/>
        <end position="187"/>
    </location>
</feature>
<proteinExistence type="predicted"/>
<dbReference type="Pfam" id="PF13229">
    <property type="entry name" value="Beta_helix"/>
    <property type="match status" value="1"/>
</dbReference>